<dbReference type="Proteomes" id="UP000182544">
    <property type="component" value="Unassembled WGS sequence"/>
</dbReference>
<dbReference type="OrthoDB" id="5419426at2"/>
<evidence type="ECO:0000313" key="3">
    <source>
        <dbReference type="EMBL" id="SFZ92176.1"/>
    </source>
</evidence>
<dbReference type="AlphaFoldDB" id="A0A1K2IIW3"/>
<dbReference type="InterPro" id="IPR000182">
    <property type="entry name" value="GNAT_dom"/>
</dbReference>
<evidence type="ECO:0000313" key="4">
    <source>
        <dbReference type="Proteomes" id="UP000182544"/>
    </source>
</evidence>
<dbReference type="Gene3D" id="3.40.630.30">
    <property type="match status" value="1"/>
</dbReference>
<reference evidence="3 4" key="1">
    <citation type="submission" date="2016-10" db="EMBL/GenBank/DDBJ databases">
        <authorList>
            <person name="de Groot N.N."/>
        </authorList>
    </citation>
    <scope>NUCLEOTIDE SEQUENCE [LARGE SCALE GENOMIC DNA]</scope>
    <source>
        <strain evidence="3 4">DSM 18180</strain>
    </source>
</reference>
<evidence type="ECO:0000259" key="2">
    <source>
        <dbReference type="PROSITE" id="PS51186"/>
    </source>
</evidence>
<dbReference type="PROSITE" id="PS51186">
    <property type="entry name" value="GNAT"/>
    <property type="match status" value="1"/>
</dbReference>
<keyword evidence="4" id="KW-1185">Reference proteome</keyword>
<gene>
    <name evidence="3" type="ORF">SAMN05428642_102573</name>
</gene>
<evidence type="ECO:0000256" key="1">
    <source>
        <dbReference type="ARBA" id="ARBA00022679"/>
    </source>
</evidence>
<proteinExistence type="predicted"/>
<dbReference type="STRING" id="369401.SAMN05428642_102573"/>
<feature type="domain" description="N-acetyltransferase" evidence="2">
    <location>
        <begin position="6"/>
        <end position="164"/>
    </location>
</feature>
<accession>A0A1K2IIW3</accession>
<dbReference type="EMBL" id="FPKV01000002">
    <property type="protein sequence ID" value="SFZ92176.1"/>
    <property type="molecule type" value="Genomic_DNA"/>
</dbReference>
<dbReference type="GO" id="GO:0008080">
    <property type="term" value="F:N-acetyltransferase activity"/>
    <property type="evidence" value="ECO:0007669"/>
    <property type="project" value="InterPro"/>
</dbReference>
<dbReference type="SUPFAM" id="SSF55729">
    <property type="entry name" value="Acyl-CoA N-acyltransferases (Nat)"/>
    <property type="match status" value="1"/>
</dbReference>
<keyword evidence="1 3" id="KW-0808">Transferase</keyword>
<dbReference type="CDD" id="cd04301">
    <property type="entry name" value="NAT_SF"/>
    <property type="match status" value="1"/>
</dbReference>
<dbReference type="RefSeq" id="WP_072401530.1">
    <property type="nucleotide sequence ID" value="NZ_FPKV01000002.1"/>
</dbReference>
<sequence>MSKDTIVIREIEPQDNAQLEQVIRACFHEFKIPLEGTAYSDEETPRMYESYQNDNDVYYVIELNGEILGGGGVKPLKDFENDVCEIQKMYFSPKVRGKGYGRKLFEKCVQSAKKLGFKQCYLESASQLKAAIHIYESNGFKHLEGALGNTGHYSCGVWMIKDLCD</sequence>
<protein>
    <submittedName>
        <fullName evidence="3">Putative acetyltransferase</fullName>
    </submittedName>
</protein>
<dbReference type="PANTHER" id="PTHR13947:SF37">
    <property type="entry name" value="LD18367P"/>
    <property type="match status" value="1"/>
</dbReference>
<dbReference type="PANTHER" id="PTHR13947">
    <property type="entry name" value="GNAT FAMILY N-ACETYLTRANSFERASE"/>
    <property type="match status" value="1"/>
</dbReference>
<organism evidence="3 4">
    <name type="scientific">Flaviramulus basaltis</name>
    <dbReference type="NCBI Taxonomy" id="369401"/>
    <lineage>
        <taxon>Bacteria</taxon>
        <taxon>Pseudomonadati</taxon>
        <taxon>Bacteroidota</taxon>
        <taxon>Flavobacteriia</taxon>
        <taxon>Flavobacteriales</taxon>
        <taxon>Flavobacteriaceae</taxon>
        <taxon>Flaviramulus</taxon>
    </lineage>
</organism>
<dbReference type="InterPro" id="IPR050769">
    <property type="entry name" value="NAT_camello-type"/>
</dbReference>
<dbReference type="InterPro" id="IPR016181">
    <property type="entry name" value="Acyl_CoA_acyltransferase"/>
</dbReference>
<name>A0A1K2IIW3_9FLAO</name>
<dbReference type="Pfam" id="PF00583">
    <property type="entry name" value="Acetyltransf_1"/>
    <property type="match status" value="1"/>
</dbReference>